<gene>
    <name evidence="10" type="ORF">WAB15_12385</name>
</gene>
<dbReference type="PRINTS" id="PR00364">
    <property type="entry name" value="DISEASERSIST"/>
</dbReference>
<dbReference type="InterPro" id="IPR001867">
    <property type="entry name" value="OmpR/PhoB-type_DNA-bd"/>
</dbReference>
<evidence type="ECO:0000256" key="8">
    <source>
        <dbReference type="SAM" id="MobiDB-lite"/>
    </source>
</evidence>
<dbReference type="CDD" id="cd15831">
    <property type="entry name" value="BTAD"/>
    <property type="match status" value="1"/>
</dbReference>
<dbReference type="InterPro" id="IPR005158">
    <property type="entry name" value="BTAD"/>
</dbReference>
<dbReference type="SUPFAM" id="SSF48452">
    <property type="entry name" value="TPR-like"/>
    <property type="match status" value="3"/>
</dbReference>
<dbReference type="SMART" id="SM00028">
    <property type="entry name" value="TPR"/>
    <property type="match status" value="7"/>
</dbReference>
<protein>
    <submittedName>
        <fullName evidence="10">BTAD domain-containing putative transcriptional regulator</fullName>
    </submittedName>
</protein>
<dbReference type="PANTHER" id="PTHR35807:SF1">
    <property type="entry name" value="TRANSCRIPTIONAL REGULATOR REDD"/>
    <property type="match status" value="1"/>
</dbReference>
<dbReference type="Pfam" id="PF03704">
    <property type="entry name" value="BTAD"/>
    <property type="match status" value="1"/>
</dbReference>
<dbReference type="SMART" id="SM01043">
    <property type="entry name" value="BTAD"/>
    <property type="match status" value="1"/>
</dbReference>
<proteinExistence type="inferred from homology"/>
<feature type="compositionally biased region" description="Low complexity" evidence="8">
    <location>
        <begin position="251"/>
        <end position="276"/>
    </location>
</feature>
<sequence length="1064" mass="116239">MLGPLELWHQGRQHTLGSPKERCVLATLLYAQGDPVAVDTLVAHVWEDDALPGTPVETLHSYLSRLRSRLRRAVGDLARVERPSPRRYRLRVHHADDVDLARLQRLRTDARAAARRGERELAVGLLHTAEALWRGEPFAEFGGDWALAARARLTEDHRRVREERIRLELELGRHADLIGELHEIVSRSPLAQQAVAALMLALYRSGREGEALTLYRDTGRRLSEELGIDPGAELRELQRRILAQDPTLLLAGPAASPGPAAASAEGPDGPGSPAAARGGGSTLPRDTRDFTGRGSELRLLLGGPSQDTHGTALPLTVVHGMPGVGKSTLIVHAAHRMRPDYPDGGFYLDLRAYSDQPPYEPAEALASLLRSAGVAEPLPAGLDERTARWREWTAHRRVLVVLDNARDAEQVLPLLPGAATCCAIVASRNRLTELDGATPLHLDVLPVSEACALFARIVGGTRASDTAALRRVVQLCGCHPLTVQLLASRFRHRDTWDLEYVAHRLAHATDRLDEFDERVAAVFRLSYADLDAPAQRLFRHLALHPGPDITLAAATALCAAHPAEVRQAADQLLDRHLLDEPVRDRYQLHDLARAFGRRLACREDSGPARRAALGRLMAYYLTTADRADRLAHPRRRRRPIGPAQVSPYASDFTDTAAGAPADAASVWLSVECANLLAVARTAAGEFPAFAVLFPHVLAYSLRLWGARDTTAELAAAAERALRSGGDRLALAQTLVERAGVLAQENHGEALRCASEARVLFEELHDTHGRADALFETARAHLAAGRGEMCLREMDRALDLYRRAGDRYGVAESLNVQGAALIFGARYTEAMRRFEEMLAIHRDLDDAHGQAKALNNIGEIYFAEGVYDEARRHYEQSLVQVRRFGGRQEFAILDTNLGTVYRVTGQPGLARVCFRRALASHRARGDAVGEVNALTSLGAACVESGRTDEALAHFRAAEEVSRRIDSPYERHRALLGIADTLRSSGQPGPALETYRGGLHIAQTFDFPLGSAHALAGIARTLLHVQDINAARPYAERALALYRKLGAATEAADLDRLLALPTAIGS</sequence>
<feature type="repeat" description="TPR" evidence="6">
    <location>
        <begin position="850"/>
        <end position="883"/>
    </location>
</feature>
<dbReference type="InterPro" id="IPR019734">
    <property type="entry name" value="TPR_rpt"/>
</dbReference>
<comment type="similarity">
    <text evidence="1">Belongs to the AfsR/DnrI/RedD regulatory family.</text>
</comment>
<evidence type="ECO:0000313" key="10">
    <source>
        <dbReference type="EMBL" id="WXK76729.1"/>
    </source>
</evidence>
<dbReference type="InterPro" id="IPR036388">
    <property type="entry name" value="WH-like_DNA-bd_sf"/>
</dbReference>
<evidence type="ECO:0000256" key="6">
    <source>
        <dbReference type="PROSITE-ProRule" id="PRU00339"/>
    </source>
</evidence>
<dbReference type="SUPFAM" id="SSF46894">
    <property type="entry name" value="C-terminal effector domain of the bipartite response regulators"/>
    <property type="match status" value="1"/>
</dbReference>
<evidence type="ECO:0000256" key="1">
    <source>
        <dbReference type="ARBA" id="ARBA00005820"/>
    </source>
</evidence>
<dbReference type="PROSITE" id="PS50005">
    <property type="entry name" value="TPR"/>
    <property type="match status" value="1"/>
</dbReference>
<dbReference type="InterPro" id="IPR011990">
    <property type="entry name" value="TPR-like_helical_dom_sf"/>
</dbReference>
<dbReference type="SMART" id="SM00862">
    <property type="entry name" value="Trans_reg_C"/>
    <property type="match status" value="1"/>
</dbReference>
<dbReference type="Gene3D" id="1.25.40.10">
    <property type="entry name" value="Tetratricopeptide repeat domain"/>
    <property type="match status" value="3"/>
</dbReference>
<dbReference type="InterPro" id="IPR051677">
    <property type="entry name" value="AfsR-DnrI-RedD_regulator"/>
</dbReference>
<accession>A0ABZ2QR59</accession>
<keyword evidence="5" id="KW-0804">Transcription</keyword>
<organism evidence="10 11">
    <name type="scientific">Streptomyces sirii</name>
    <dbReference type="NCBI Taxonomy" id="3127701"/>
    <lineage>
        <taxon>Bacteria</taxon>
        <taxon>Bacillati</taxon>
        <taxon>Actinomycetota</taxon>
        <taxon>Actinomycetes</taxon>
        <taxon>Kitasatosporales</taxon>
        <taxon>Streptomycetaceae</taxon>
        <taxon>Streptomyces</taxon>
    </lineage>
</organism>
<dbReference type="Pfam" id="PF13374">
    <property type="entry name" value="TPR_10"/>
    <property type="match status" value="1"/>
</dbReference>
<keyword evidence="11" id="KW-1185">Reference proteome</keyword>
<keyword evidence="4 7" id="KW-0238">DNA-binding</keyword>
<keyword evidence="3" id="KW-0805">Transcription regulation</keyword>
<dbReference type="RefSeq" id="WP_407286233.1">
    <property type="nucleotide sequence ID" value="NZ_CP147982.1"/>
</dbReference>
<feature type="DNA-binding region" description="OmpR/PhoB-type" evidence="7">
    <location>
        <begin position="1"/>
        <end position="92"/>
    </location>
</feature>
<keyword evidence="6" id="KW-0802">TPR repeat</keyword>
<evidence type="ECO:0000313" key="11">
    <source>
        <dbReference type="Proteomes" id="UP001626628"/>
    </source>
</evidence>
<dbReference type="SUPFAM" id="SSF52540">
    <property type="entry name" value="P-loop containing nucleoside triphosphate hydrolases"/>
    <property type="match status" value="1"/>
</dbReference>
<evidence type="ECO:0000256" key="5">
    <source>
        <dbReference type="ARBA" id="ARBA00023163"/>
    </source>
</evidence>
<dbReference type="Pfam" id="PF13424">
    <property type="entry name" value="TPR_12"/>
    <property type="match status" value="1"/>
</dbReference>
<dbReference type="InterPro" id="IPR027417">
    <property type="entry name" value="P-loop_NTPase"/>
</dbReference>
<dbReference type="InterPro" id="IPR016032">
    <property type="entry name" value="Sig_transdc_resp-reg_C-effctor"/>
</dbReference>
<feature type="region of interest" description="Disordered" evidence="8">
    <location>
        <begin position="250"/>
        <end position="290"/>
    </location>
</feature>
<dbReference type="Proteomes" id="UP001626628">
    <property type="component" value="Chromosome"/>
</dbReference>
<feature type="domain" description="OmpR/PhoB-type" evidence="9">
    <location>
        <begin position="1"/>
        <end position="92"/>
    </location>
</feature>
<evidence type="ECO:0000256" key="3">
    <source>
        <dbReference type="ARBA" id="ARBA00023015"/>
    </source>
</evidence>
<evidence type="ECO:0000259" key="9">
    <source>
        <dbReference type="PROSITE" id="PS51755"/>
    </source>
</evidence>
<reference evidence="10 11" key="1">
    <citation type="submission" date="2024-03" db="EMBL/GenBank/DDBJ databases">
        <title>The complete genome of Streptomyces sirii sp.nov.</title>
        <authorList>
            <person name="Zakalyukina Y.V."/>
            <person name="Belik A.R."/>
            <person name="Biryukov M.V."/>
            <person name="Baturina O.A."/>
            <person name="Kabilov M.R."/>
        </authorList>
    </citation>
    <scope>NUCLEOTIDE SEQUENCE [LARGE SCALE GENOMIC DNA]</scope>
    <source>
        <strain evidence="10 11">BP-8</strain>
    </source>
</reference>
<dbReference type="PROSITE" id="PS51755">
    <property type="entry name" value="OMPR_PHOB"/>
    <property type="match status" value="1"/>
</dbReference>
<dbReference type="Gene3D" id="3.40.50.300">
    <property type="entry name" value="P-loop containing nucleotide triphosphate hydrolases"/>
    <property type="match status" value="1"/>
</dbReference>
<evidence type="ECO:0000256" key="2">
    <source>
        <dbReference type="ARBA" id="ARBA00023012"/>
    </source>
</evidence>
<evidence type="ECO:0000256" key="4">
    <source>
        <dbReference type="ARBA" id="ARBA00023125"/>
    </source>
</evidence>
<name>A0ABZ2QR59_9ACTN</name>
<dbReference type="Gene3D" id="1.10.10.10">
    <property type="entry name" value="Winged helix-like DNA-binding domain superfamily/Winged helix DNA-binding domain"/>
    <property type="match status" value="1"/>
</dbReference>
<evidence type="ECO:0000256" key="7">
    <source>
        <dbReference type="PROSITE-ProRule" id="PRU01091"/>
    </source>
</evidence>
<dbReference type="PANTHER" id="PTHR35807">
    <property type="entry name" value="TRANSCRIPTIONAL REGULATOR REDD-RELATED"/>
    <property type="match status" value="1"/>
</dbReference>
<dbReference type="EMBL" id="CP147982">
    <property type="protein sequence ID" value="WXK76729.1"/>
    <property type="molecule type" value="Genomic_DNA"/>
</dbReference>
<keyword evidence="2" id="KW-0902">Two-component regulatory system</keyword>